<dbReference type="SUPFAM" id="SSF56112">
    <property type="entry name" value="Protein kinase-like (PK-like)"/>
    <property type="match status" value="2"/>
</dbReference>
<protein>
    <recommendedName>
        <fullName evidence="4">Protein kinase domain-containing protein</fullName>
    </recommendedName>
</protein>
<feature type="domain" description="Protein kinase" evidence="4">
    <location>
        <begin position="87"/>
        <end position="370"/>
    </location>
</feature>
<dbReference type="Gene3D" id="1.10.510.10">
    <property type="entry name" value="Transferase(Phosphotransferase) domain 1"/>
    <property type="match status" value="3"/>
</dbReference>
<evidence type="ECO:0000256" key="1">
    <source>
        <dbReference type="ARBA" id="ARBA00022741"/>
    </source>
</evidence>
<dbReference type="InterPro" id="IPR000719">
    <property type="entry name" value="Prot_kinase_dom"/>
</dbReference>
<gene>
    <name evidence="5" type="ORF">OSB1V03_LOCUS8273</name>
</gene>
<feature type="domain" description="Protein kinase" evidence="4">
    <location>
        <begin position="472"/>
        <end position="776"/>
    </location>
</feature>
<dbReference type="OrthoDB" id="6496349at2759"/>
<feature type="compositionally biased region" description="Low complexity" evidence="3">
    <location>
        <begin position="392"/>
        <end position="405"/>
    </location>
</feature>
<organism evidence="5">
    <name type="scientific">Medioppia subpectinata</name>
    <dbReference type="NCBI Taxonomy" id="1979941"/>
    <lineage>
        <taxon>Eukaryota</taxon>
        <taxon>Metazoa</taxon>
        <taxon>Ecdysozoa</taxon>
        <taxon>Arthropoda</taxon>
        <taxon>Chelicerata</taxon>
        <taxon>Arachnida</taxon>
        <taxon>Acari</taxon>
        <taxon>Acariformes</taxon>
        <taxon>Sarcoptiformes</taxon>
        <taxon>Oribatida</taxon>
        <taxon>Brachypylina</taxon>
        <taxon>Oppioidea</taxon>
        <taxon>Oppiidae</taxon>
        <taxon>Medioppia</taxon>
    </lineage>
</organism>
<keyword evidence="1" id="KW-0547">Nucleotide-binding</keyword>
<dbReference type="SMART" id="SM00220">
    <property type="entry name" value="S_TKc"/>
    <property type="match status" value="2"/>
</dbReference>
<dbReference type="EMBL" id="OC859685">
    <property type="protein sequence ID" value="CAD7627848.1"/>
    <property type="molecule type" value="Genomic_DNA"/>
</dbReference>
<dbReference type="PROSITE" id="PS50011">
    <property type="entry name" value="PROTEIN_KINASE_DOM"/>
    <property type="match status" value="2"/>
</dbReference>
<reference evidence="5" key="1">
    <citation type="submission" date="2020-11" db="EMBL/GenBank/DDBJ databases">
        <authorList>
            <person name="Tran Van P."/>
        </authorList>
    </citation>
    <scope>NUCLEOTIDE SEQUENCE</scope>
</reference>
<dbReference type="Pfam" id="PF00069">
    <property type="entry name" value="Pkinase"/>
    <property type="match status" value="2"/>
</dbReference>
<dbReference type="GO" id="GO:0005737">
    <property type="term" value="C:cytoplasm"/>
    <property type="evidence" value="ECO:0007669"/>
    <property type="project" value="TreeGrafter"/>
</dbReference>
<feature type="compositionally biased region" description="Basic and acidic residues" evidence="3">
    <location>
        <begin position="406"/>
        <end position="416"/>
    </location>
</feature>
<evidence type="ECO:0000313" key="6">
    <source>
        <dbReference type="Proteomes" id="UP000759131"/>
    </source>
</evidence>
<evidence type="ECO:0000259" key="4">
    <source>
        <dbReference type="PROSITE" id="PS50011"/>
    </source>
</evidence>
<sequence length="832" mass="96080">MCKIDTICYLLSCCGLLWPRKKTRQERLEEKERTLRALKTIVPPYGRRVPTGKRDLENRTEKDVTMIYKLPDEKFKTPQEVYKFHGFRFEYELGRGNYGVVDKVVYQRDSTSKPIPAACKKIIIPNPGNDRKKIRKREHRLKDFKYEVSILTELCHPHVLQCIDHFIIESSDPRLPEPSILHIFVQFAPMGTLSDEHIRHGPYNEAECKEWFAQILSAMVYMHKMYCAHRDLKLQNILLDEVKDVLISDFGLSRAFDEPNVEAKTYCGTPSYMAPEILEGKGKKEIPYDAYKVDVWAMGVVLFMLFNNRYPYTVKNKDYTKVVKRMRNRDYRFVSKYGATPQLKNLMSQLLEPNPVNRPTMEVVSKHKWIAGAYNAAVEKNKTANTEQNSVTNTAQNSATNTAQNSKDKKEMRREKEWTVRNLKTIVPPTGQRISIGTRNLKKLKPKDVTKVFKIPDKTCKTKEDVFKVLGYTFGGKIGEGRFGIIDRVELKKGTDPPFPLACKKIAIPAAGKDAKQKEIRGDRIDKVKNEIYMLQELDHPHVLRCFDHFMIEPSDPASSEPTVAYLFMQLAPNGDLFKQLAERREPYSEAECKEWFAQILSAMPYSEAECKEWFAQILSAMVAMHDKGCAHRDLKLQNILLDEEYEVLIADFGLSRVFFEPKETIESKTYCGTVTHMAPEILGLKRKVETSYIPFKVDVWAMGVMLFMLFTKRLPYNVKKDTNYDRIMKHMKRQDYKFKVKDPPSHLMEDLIKRMLDPNPNRRPEMKALSEHKWIADAYRAAVEKNNNTAKIAQNLATNTAQNSAVNTTQNLATNTTQTLATNTTQNPTIQ</sequence>
<proteinExistence type="predicted"/>
<dbReference type="InterPro" id="IPR011009">
    <property type="entry name" value="Kinase-like_dom_sf"/>
</dbReference>
<evidence type="ECO:0000256" key="3">
    <source>
        <dbReference type="SAM" id="MobiDB-lite"/>
    </source>
</evidence>
<feature type="region of interest" description="Disordered" evidence="3">
    <location>
        <begin position="381"/>
        <end position="416"/>
    </location>
</feature>
<dbReference type="GO" id="GO:0005524">
    <property type="term" value="F:ATP binding"/>
    <property type="evidence" value="ECO:0007669"/>
    <property type="project" value="UniProtKB-KW"/>
</dbReference>
<dbReference type="AlphaFoldDB" id="A0A7R9Q1G7"/>
<dbReference type="PANTHER" id="PTHR24346:SF30">
    <property type="entry name" value="MATERNAL EMBRYONIC LEUCINE ZIPPER KINASE"/>
    <property type="match status" value="1"/>
</dbReference>
<dbReference type="EMBL" id="CAJPIZ010005110">
    <property type="protein sequence ID" value="CAG2108278.1"/>
    <property type="molecule type" value="Genomic_DNA"/>
</dbReference>
<dbReference type="GO" id="GO:0035556">
    <property type="term" value="P:intracellular signal transduction"/>
    <property type="evidence" value="ECO:0007669"/>
    <property type="project" value="TreeGrafter"/>
</dbReference>
<keyword evidence="6" id="KW-1185">Reference proteome</keyword>
<dbReference type="InterPro" id="IPR008271">
    <property type="entry name" value="Ser/Thr_kinase_AS"/>
</dbReference>
<dbReference type="GO" id="GO:0004674">
    <property type="term" value="F:protein serine/threonine kinase activity"/>
    <property type="evidence" value="ECO:0007669"/>
    <property type="project" value="TreeGrafter"/>
</dbReference>
<keyword evidence="2" id="KW-0067">ATP-binding</keyword>
<dbReference type="Proteomes" id="UP000759131">
    <property type="component" value="Unassembled WGS sequence"/>
</dbReference>
<name>A0A7R9Q1G7_9ACAR</name>
<accession>A0A7R9Q1G7</accession>
<dbReference type="PANTHER" id="PTHR24346">
    <property type="entry name" value="MAP/MICROTUBULE AFFINITY-REGULATING KINASE"/>
    <property type="match status" value="1"/>
</dbReference>
<evidence type="ECO:0000313" key="5">
    <source>
        <dbReference type="EMBL" id="CAD7627848.1"/>
    </source>
</evidence>
<dbReference type="PROSITE" id="PS00108">
    <property type="entry name" value="PROTEIN_KINASE_ST"/>
    <property type="match status" value="2"/>
</dbReference>
<evidence type="ECO:0000256" key="2">
    <source>
        <dbReference type="ARBA" id="ARBA00022840"/>
    </source>
</evidence>